<keyword evidence="3" id="KW-1185">Reference proteome</keyword>
<evidence type="ECO:0000313" key="2">
    <source>
        <dbReference type="EMBL" id="KAF6411435.1"/>
    </source>
</evidence>
<feature type="region of interest" description="Disordered" evidence="1">
    <location>
        <begin position="1"/>
        <end position="25"/>
    </location>
</feature>
<feature type="region of interest" description="Disordered" evidence="1">
    <location>
        <begin position="233"/>
        <end position="254"/>
    </location>
</feature>
<evidence type="ECO:0000256" key="1">
    <source>
        <dbReference type="SAM" id="MobiDB-lite"/>
    </source>
</evidence>
<evidence type="ECO:0000313" key="3">
    <source>
        <dbReference type="Proteomes" id="UP000593571"/>
    </source>
</evidence>
<dbReference type="PANTHER" id="PTHR22045:SF6">
    <property type="entry name" value="PROLINE AND SERINE-RICH PROTEIN 3"/>
    <property type="match status" value="1"/>
</dbReference>
<proteinExistence type="predicted"/>
<dbReference type="PANTHER" id="PTHR22045">
    <property type="entry name" value="PROLINE AND SERINE-RICH PROTEIN 3"/>
    <property type="match status" value="1"/>
</dbReference>
<sequence>MQLQHQPPSLLQAQSPPRHPCGQRMTFCTSGGSGGSLNRLKEVRVTIPGYYQGPLPSPLRSLSPSVCRPLLPLRRPLVPWEHSLTMSHFGAVWHGLVRWKAKTPAENLNVKATLPAAGLVLCKDKDIPSGEVRHPQPKVPPPPAEEASINVKASPAPLEAGSLEGVITPSPYADHAPPEDLLSQAAQLLQAAEDSDGSEFQEDPVLRVLRVQRAELRQQKRKVDTQLFLLLGHTEDPESWSPPARSPPGSQGCD</sequence>
<organism evidence="2 3">
    <name type="scientific">Rousettus aegyptiacus</name>
    <name type="common">Egyptian fruit bat</name>
    <name type="synonym">Pteropus aegyptiacus</name>
    <dbReference type="NCBI Taxonomy" id="9407"/>
    <lineage>
        <taxon>Eukaryota</taxon>
        <taxon>Metazoa</taxon>
        <taxon>Chordata</taxon>
        <taxon>Craniata</taxon>
        <taxon>Vertebrata</taxon>
        <taxon>Euteleostomi</taxon>
        <taxon>Mammalia</taxon>
        <taxon>Eutheria</taxon>
        <taxon>Laurasiatheria</taxon>
        <taxon>Chiroptera</taxon>
        <taxon>Yinpterochiroptera</taxon>
        <taxon>Pteropodoidea</taxon>
        <taxon>Pteropodidae</taxon>
        <taxon>Rousettinae</taxon>
        <taxon>Rousettus</taxon>
    </lineage>
</organism>
<dbReference type="InterPro" id="IPR037646">
    <property type="entry name" value="PROSER3"/>
</dbReference>
<dbReference type="AlphaFoldDB" id="A0A7J8CKS0"/>
<dbReference type="Proteomes" id="UP000593571">
    <property type="component" value="Unassembled WGS sequence"/>
</dbReference>
<gene>
    <name evidence="2" type="ORF">HJG63_015934</name>
</gene>
<protein>
    <submittedName>
        <fullName evidence="2">Proline and serine rich 3</fullName>
    </submittedName>
</protein>
<accession>A0A7J8CKS0</accession>
<name>A0A7J8CKS0_ROUAE</name>
<feature type="compositionally biased region" description="Low complexity" evidence="1">
    <location>
        <begin position="1"/>
        <end position="16"/>
    </location>
</feature>
<feature type="region of interest" description="Disordered" evidence="1">
    <location>
        <begin position="127"/>
        <end position="148"/>
    </location>
</feature>
<dbReference type="EMBL" id="JACASE010000014">
    <property type="protein sequence ID" value="KAF6411435.1"/>
    <property type="molecule type" value="Genomic_DNA"/>
</dbReference>
<comment type="caution">
    <text evidence="2">The sequence shown here is derived from an EMBL/GenBank/DDBJ whole genome shotgun (WGS) entry which is preliminary data.</text>
</comment>
<reference evidence="2 3" key="1">
    <citation type="journal article" date="2020" name="Nature">
        <title>Six reference-quality genomes reveal evolution of bat adaptations.</title>
        <authorList>
            <person name="Jebb D."/>
            <person name="Huang Z."/>
            <person name="Pippel M."/>
            <person name="Hughes G.M."/>
            <person name="Lavrichenko K."/>
            <person name="Devanna P."/>
            <person name="Winkler S."/>
            <person name="Jermiin L.S."/>
            <person name="Skirmuntt E.C."/>
            <person name="Katzourakis A."/>
            <person name="Burkitt-Gray L."/>
            <person name="Ray D.A."/>
            <person name="Sullivan K.A.M."/>
            <person name="Roscito J.G."/>
            <person name="Kirilenko B.M."/>
            <person name="Davalos L.M."/>
            <person name="Corthals A.P."/>
            <person name="Power M.L."/>
            <person name="Jones G."/>
            <person name="Ransome R.D."/>
            <person name="Dechmann D.K.N."/>
            <person name="Locatelli A.G."/>
            <person name="Puechmaille S.J."/>
            <person name="Fedrigo O."/>
            <person name="Jarvis E.D."/>
            <person name="Hiller M."/>
            <person name="Vernes S.C."/>
            <person name="Myers E.W."/>
            <person name="Teeling E.C."/>
        </authorList>
    </citation>
    <scope>NUCLEOTIDE SEQUENCE [LARGE SCALE GENOMIC DNA]</scope>
    <source>
        <strain evidence="2">MRouAeg1</strain>
        <tissue evidence="2">Muscle</tissue>
    </source>
</reference>